<reference evidence="3 4" key="1">
    <citation type="journal article" date="2019" name="Int. J. Syst. Evol. Microbiol.">
        <title>The Global Catalogue of Microorganisms (GCM) 10K type strain sequencing project: providing services to taxonomists for standard genome sequencing and annotation.</title>
        <authorList>
            <consortium name="The Broad Institute Genomics Platform"/>
            <consortium name="The Broad Institute Genome Sequencing Center for Infectious Disease"/>
            <person name="Wu L."/>
            <person name="Ma J."/>
        </authorList>
    </citation>
    <scope>NUCLEOTIDE SEQUENCE [LARGE SCALE GENOMIC DNA]</scope>
    <source>
        <strain evidence="3 4">CGMCC 1.12563</strain>
    </source>
</reference>
<evidence type="ECO:0000313" key="4">
    <source>
        <dbReference type="Proteomes" id="UP001597187"/>
    </source>
</evidence>
<dbReference type="Proteomes" id="UP001597187">
    <property type="component" value="Unassembled WGS sequence"/>
</dbReference>
<evidence type="ECO:0000313" key="3">
    <source>
        <dbReference type="EMBL" id="MFD1512080.1"/>
    </source>
</evidence>
<sequence length="310" mass="33773">MQLADKRLVVTGGAGLIGSQLASDLATENDVVVVDDLSNGRLDSVPDDATFVDGDLLDERDVASAITPDVDAVFHLAAADKYVDTDSPRRQFEANTRMTHNVLERMDEVGVTNLAFTSSCTVYGEAGEPTPEEYGPLEPISSYGATKLAEEAVCSVYAHSNEFTVWTFRFANIVGPRFGAGVVPDFVEKLDENPETLTILGNGRQEKSYMHVTDCTAAMRHVVEHTDDAHNVFNLGTRETTDVNRIADIVSEQMGLDPDYEYTGGDRGWTGDIPVVFLPIDRLLATGFEPEYGSDEAVRKVTDQLLASLD</sequence>
<organism evidence="3 4">
    <name type="scientific">Halomarina rubra</name>
    <dbReference type="NCBI Taxonomy" id="2071873"/>
    <lineage>
        <taxon>Archaea</taxon>
        <taxon>Methanobacteriati</taxon>
        <taxon>Methanobacteriota</taxon>
        <taxon>Stenosarchaea group</taxon>
        <taxon>Halobacteria</taxon>
        <taxon>Halobacteriales</taxon>
        <taxon>Natronomonadaceae</taxon>
        <taxon>Halomarina</taxon>
    </lineage>
</organism>
<dbReference type="Gene3D" id="3.90.25.10">
    <property type="entry name" value="UDP-galactose 4-epimerase, domain 1"/>
    <property type="match status" value="2"/>
</dbReference>
<dbReference type="PANTHER" id="PTHR43000">
    <property type="entry name" value="DTDP-D-GLUCOSE 4,6-DEHYDRATASE-RELATED"/>
    <property type="match status" value="1"/>
</dbReference>
<dbReference type="Gene3D" id="3.40.50.720">
    <property type="entry name" value="NAD(P)-binding Rossmann-like Domain"/>
    <property type="match status" value="1"/>
</dbReference>
<dbReference type="InterPro" id="IPR001509">
    <property type="entry name" value="Epimerase_deHydtase"/>
</dbReference>
<comment type="caution">
    <text evidence="3">The sequence shown here is derived from an EMBL/GenBank/DDBJ whole genome shotgun (WGS) entry which is preliminary data.</text>
</comment>
<accession>A0ABD6ARD2</accession>
<feature type="domain" description="NAD-dependent epimerase/dehydratase" evidence="2">
    <location>
        <begin position="9"/>
        <end position="236"/>
    </location>
</feature>
<comment type="similarity">
    <text evidence="1">Belongs to the NAD(P)-dependent epimerase/dehydratase family.</text>
</comment>
<dbReference type="Pfam" id="PF01370">
    <property type="entry name" value="Epimerase"/>
    <property type="match status" value="1"/>
</dbReference>
<name>A0ABD6ARD2_9EURY</name>
<dbReference type="AlphaFoldDB" id="A0ABD6ARD2"/>
<dbReference type="EMBL" id="JBHUDC010000002">
    <property type="protein sequence ID" value="MFD1512080.1"/>
    <property type="molecule type" value="Genomic_DNA"/>
</dbReference>
<dbReference type="RefSeq" id="WP_250872067.1">
    <property type="nucleotide sequence ID" value="NZ_JALXFV010000002.1"/>
</dbReference>
<gene>
    <name evidence="3" type="ORF">ACFSBT_02135</name>
</gene>
<protein>
    <submittedName>
        <fullName evidence="3">NAD-dependent epimerase/dehydratase family protein</fullName>
    </submittedName>
</protein>
<evidence type="ECO:0000259" key="2">
    <source>
        <dbReference type="Pfam" id="PF01370"/>
    </source>
</evidence>
<proteinExistence type="inferred from homology"/>
<dbReference type="InterPro" id="IPR036291">
    <property type="entry name" value="NAD(P)-bd_dom_sf"/>
</dbReference>
<evidence type="ECO:0000256" key="1">
    <source>
        <dbReference type="ARBA" id="ARBA00007637"/>
    </source>
</evidence>
<dbReference type="SUPFAM" id="SSF51735">
    <property type="entry name" value="NAD(P)-binding Rossmann-fold domains"/>
    <property type="match status" value="1"/>
</dbReference>
<keyword evidence="4" id="KW-1185">Reference proteome</keyword>